<accession>A0A067T3K4</accession>
<evidence type="ECO:0000313" key="1">
    <source>
        <dbReference type="EMBL" id="KDR76902.1"/>
    </source>
</evidence>
<reference evidence="2" key="1">
    <citation type="journal article" date="2014" name="Proc. Natl. Acad. Sci. U.S.A.">
        <title>Extensive sampling of basidiomycete genomes demonstrates inadequacy of the white-rot/brown-rot paradigm for wood decay fungi.</title>
        <authorList>
            <person name="Riley R."/>
            <person name="Salamov A.A."/>
            <person name="Brown D.W."/>
            <person name="Nagy L.G."/>
            <person name="Floudas D."/>
            <person name="Held B.W."/>
            <person name="Levasseur A."/>
            <person name="Lombard V."/>
            <person name="Morin E."/>
            <person name="Otillar R."/>
            <person name="Lindquist E.A."/>
            <person name="Sun H."/>
            <person name="LaButti K.M."/>
            <person name="Schmutz J."/>
            <person name="Jabbour D."/>
            <person name="Luo H."/>
            <person name="Baker S.E."/>
            <person name="Pisabarro A.G."/>
            <person name="Walton J.D."/>
            <person name="Blanchette R.A."/>
            <person name="Henrissat B."/>
            <person name="Martin F."/>
            <person name="Cullen D."/>
            <person name="Hibbett D.S."/>
            <person name="Grigoriev I.V."/>
        </authorList>
    </citation>
    <scope>NUCLEOTIDE SEQUENCE [LARGE SCALE GENOMIC DNA]</scope>
    <source>
        <strain evidence="2">CBS 339.88</strain>
    </source>
</reference>
<keyword evidence="2" id="KW-1185">Reference proteome</keyword>
<dbReference type="AlphaFoldDB" id="A0A067T3K4"/>
<proteinExistence type="predicted"/>
<dbReference type="InterPro" id="IPR036047">
    <property type="entry name" value="F-box-like_dom_sf"/>
</dbReference>
<evidence type="ECO:0000313" key="2">
    <source>
        <dbReference type="Proteomes" id="UP000027222"/>
    </source>
</evidence>
<dbReference type="HOGENOM" id="CLU_027357_0_0_1"/>
<gene>
    <name evidence="1" type="ORF">GALMADRAFT_418645</name>
</gene>
<dbReference type="EMBL" id="KL142377">
    <property type="protein sequence ID" value="KDR76902.1"/>
    <property type="molecule type" value="Genomic_DNA"/>
</dbReference>
<dbReference type="OrthoDB" id="2635672at2759"/>
<protein>
    <recommendedName>
        <fullName evidence="3">F-box domain-containing protein</fullName>
    </recommendedName>
</protein>
<evidence type="ECO:0008006" key="3">
    <source>
        <dbReference type="Google" id="ProtNLM"/>
    </source>
</evidence>
<dbReference type="SUPFAM" id="SSF81383">
    <property type="entry name" value="F-box domain"/>
    <property type="match status" value="1"/>
</dbReference>
<sequence>MTKRRKLARRKNNVGRVTKLPEQVSWVLLLPPELTFLILASCSNAMLVALAQTCKTFNTIALQVFFARGRGEFPTPAEGTLMSSRTPVEMLDATRIALFVKQLRFVDWSFKAGCECKIVGPQADPTCPFLPSASQTSTDIVDVARSGTLWRTFDEIANLQTLFSRIPDVGDVNLNFMLLDTWLNIILPWTHPELKGSALDPDLWMAFIDLLDKIVDNGCHRLVINNGEQLLKLFPGEDSRDSVSTSTSKRKHLNLQSLSVHSDILLRPPCFEWLLSLLTSSACANSLTRLLIRSQMTSLPSSLLASLNLPNLVEFEMQAAHTTLPYDQESTFAKFEDISAFLGTHNDSLKVVSLYGAELPPSTPKDSAAVSAFGLKKPILPKLGSFAAHPAYIAWLLDLAVHSQSRLTLGSLTTIAVKSEDCLPLRSIQPQHFDYASFNEALEALVSWQNGYRKRGKYSTRSRTKNKIFGPGRTIDLNLTFVCPHGIPEWFASHLPSAQGQTSPSILTQLTCVRNLAISTLFPATLQEEAIDVIPDWLALISNAGFSSNLSGPRRRGRPPKTGSGTPSELRLVELLSLGDFLGDKDQFIDRVAERCTGVKWVRTGFLRSDPAVNLDEFRARAGMENAEQ</sequence>
<organism evidence="1 2">
    <name type="scientific">Galerina marginata (strain CBS 339.88)</name>
    <dbReference type="NCBI Taxonomy" id="685588"/>
    <lineage>
        <taxon>Eukaryota</taxon>
        <taxon>Fungi</taxon>
        <taxon>Dikarya</taxon>
        <taxon>Basidiomycota</taxon>
        <taxon>Agaricomycotina</taxon>
        <taxon>Agaricomycetes</taxon>
        <taxon>Agaricomycetidae</taxon>
        <taxon>Agaricales</taxon>
        <taxon>Agaricineae</taxon>
        <taxon>Strophariaceae</taxon>
        <taxon>Galerina</taxon>
    </lineage>
</organism>
<name>A0A067T3K4_GALM3</name>
<dbReference type="Proteomes" id="UP000027222">
    <property type="component" value="Unassembled WGS sequence"/>
</dbReference>